<keyword evidence="6" id="KW-0813">Transport</keyword>
<evidence type="ECO:0000256" key="7">
    <source>
        <dbReference type="ARBA" id="ARBA00022660"/>
    </source>
</evidence>
<keyword evidence="15 18" id="KW-0496">Mitochondrion</keyword>
<keyword evidence="7 18" id="KW-0679">Respiratory chain</keyword>
<keyword evidence="9 18" id="KW-0999">Mitochondrion inner membrane</keyword>
<feature type="domain" description="NADH:quinone oxidoreductase/Mrp antiporter transmembrane" evidence="19">
    <location>
        <begin position="23"/>
        <end position="277"/>
    </location>
</feature>
<evidence type="ECO:0000256" key="15">
    <source>
        <dbReference type="ARBA" id="ARBA00023128"/>
    </source>
</evidence>
<keyword evidence="11 18" id="KW-0249">Electron transport</keyword>
<dbReference type="InterPro" id="IPR050175">
    <property type="entry name" value="Complex_I_Subunit_2"/>
</dbReference>
<feature type="transmembrane region" description="Helical" evidence="18">
    <location>
        <begin position="68"/>
        <end position="93"/>
    </location>
</feature>
<sequence length="326" mass="36964">MFSPSHVTFLTFIMFSILLVSSSTSWLVSWVGIELNTLCFIPLMLSFKSGREGESAIKYFLTQTLASVILLISILFIKSFSFTISSIFLSFALFIKMGVAPFHSWMVAVGETLHWLGLYLLLTIQKINPLIMIISSSWSWGLLLIAIIFSSVMGAILGLSHTNLRKLLIFSSINHLGWLLMAMTGGLALLSIYFLIYCLLLTPIVFLSKKSNLNYLNQISSLPHQSHILLIVLISMLSLGGLPPFLGFFPKWLVINQLVWSENFILCMILILSSLFTLYYYLRISYSSLILSKLLIEPRWQVYSYYFIFSVTLTSSLMGFILIFLC</sequence>
<gene>
    <name evidence="20" type="primary">nad2</name>
</gene>
<comment type="subcellular location">
    <subcellularLocation>
        <location evidence="2 18">Mitochondrion inner membrane</location>
        <topology evidence="2 18">Multi-pass membrane protein</topology>
    </subcellularLocation>
</comment>
<feature type="transmembrane region" description="Helical" evidence="18">
    <location>
        <begin position="7"/>
        <end position="24"/>
    </location>
</feature>
<keyword evidence="14 18" id="KW-0830">Ubiquinone</keyword>
<evidence type="ECO:0000256" key="9">
    <source>
        <dbReference type="ARBA" id="ARBA00022792"/>
    </source>
</evidence>
<evidence type="ECO:0000256" key="18">
    <source>
        <dbReference type="RuleBase" id="RU003403"/>
    </source>
</evidence>
<dbReference type="InterPro" id="IPR003917">
    <property type="entry name" value="NADH_UbQ_OxRdtase_chain2"/>
</dbReference>
<feature type="transmembrane region" description="Helical" evidence="18">
    <location>
        <begin position="303"/>
        <end position="325"/>
    </location>
</feature>
<feature type="transmembrane region" description="Helical" evidence="18">
    <location>
        <begin position="258"/>
        <end position="282"/>
    </location>
</feature>
<evidence type="ECO:0000256" key="8">
    <source>
        <dbReference type="ARBA" id="ARBA00022692"/>
    </source>
</evidence>
<evidence type="ECO:0000256" key="11">
    <source>
        <dbReference type="ARBA" id="ARBA00022982"/>
    </source>
</evidence>
<dbReference type="GO" id="GO:0006120">
    <property type="term" value="P:mitochondrial electron transport, NADH to ubiquinone"/>
    <property type="evidence" value="ECO:0007669"/>
    <property type="project" value="InterPro"/>
</dbReference>
<evidence type="ECO:0000256" key="5">
    <source>
        <dbReference type="ARBA" id="ARBA00021008"/>
    </source>
</evidence>
<keyword evidence="13 18" id="KW-0520">NAD</keyword>
<keyword evidence="8 18" id="KW-0812">Transmembrane</keyword>
<dbReference type="EMBL" id="MW476927">
    <property type="protein sequence ID" value="QST19920.1"/>
    <property type="molecule type" value="Genomic_DNA"/>
</dbReference>
<evidence type="ECO:0000256" key="3">
    <source>
        <dbReference type="ARBA" id="ARBA00007012"/>
    </source>
</evidence>
<evidence type="ECO:0000256" key="12">
    <source>
        <dbReference type="ARBA" id="ARBA00022989"/>
    </source>
</evidence>
<comment type="similarity">
    <text evidence="3 18">Belongs to the complex I subunit 2 family.</text>
</comment>
<dbReference type="GO" id="GO:0008137">
    <property type="term" value="F:NADH dehydrogenase (ubiquinone) activity"/>
    <property type="evidence" value="ECO:0007669"/>
    <property type="project" value="UniProtKB-EC"/>
</dbReference>
<keyword evidence="10 18" id="KW-1278">Translocase</keyword>
<evidence type="ECO:0000256" key="4">
    <source>
        <dbReference type="ARBA" id="ARBA00012944"/>
    </source>
</evidence>
<dbReference type="PANTHER" id="PTHR46552">
    <property type="entry name" value="NADH-UBIQUINONE OXIDOREDUCTASE CHAIN 2"/>
    <property type="match status" value="1"/>
</dbReference>
<geneLocation type="mitochondrion" evidence="20"/>
<feature type="transmembrane region" description="Helical" evidence="18">
    <location>
        <begin position="179"/>
        <end position="207"/>
    </location>
</feature>
<comment type="function">
    <text evidence="1">Core subunit of the mitochondrial membrane respiratory chain NADH dehydrogenase (Complex I) that is believed to belong to the minimal assembly required for catalysis. Complex I functions in the transfer of electrons from NADH to the respiratory chain. The immediate electron acceptor for the enzyme is believed to be ubiquinone.</text>
</comment>
<accession>A0A8A1RXD4</accession>
<evidence type="ECO:0000256" key="1">
    <source>
        <dbReference type="ARBA" id="ARBA00003257"/>
    </source>
</evidence>
<dbReference type="EC" id="7.1.1.2" evidence="4 18"/>
<dbReference type="Pfam" id="PF00361">
    <property type="entry name" value="Proton_antipo_M"/>
    <property type="match status" value="1"/>
</dbReference>
<feature type="transmembrane region" description="Helical" evidence="18">
    <location>
        <begin position="137"/>
        <end position="159"/>
    </location>
</feature>
<keyword evidence="12 18" id="KW-1133">Transmembrane helix</keyword>
<dbReference type="AlphaFoldDB" id="A0A8A1RXD4"/>
<feature type="transmembrane region" description="Helical" evidence="18">
    <location>
        <begin position="105"/>
        <end position="125"/>
    </location>
</feature>
<evidence type="ECO:0000256" key="10">
    <source>
        <dbReference type="ARBA" id="ARBA00022967"/>
    </source>
</evidence>
<comment type="function">
    <text evidence="18">Core subunit of the mitochondrial membrane respiratory chain NADH dehydrogenase (Complex I) which catalyzes electron transfer from NADH through the respiratory chain, using ubiquinone as an electron acceptor. Essential for the catalytic activity and assembly of complex I.</text>
</comment>
<evidence type="ECO:0000256" key="2">
    <source>
        <dbReference type="ARBA" id="ARBA00004448"/>
    </source>
</evidence>
<evidence type="ECO:0000259" key="19">
    <source>
        <dbReference type="Pfam" id="PF00361"/>
    </source>
</evidence>
<evidence type="ECO:0000256" key="13">
    <source>
        <dbReference type="ARBA" id="ARBA00023027"/>
    </source>
</evidence>
<proteinExistence type="inferred from homology"/>
<dbReference type="PRINTS" id="PR01436">
    <property type="entry name" value="NADHDHGNASE2"/>
</dbReference>
<keyword evidence="16 18" id="KW-0472">Membrane</keyword>
<evidence type="ECO:0000256" key="6">
    <source>
        <dbReference type="ARBA" id="ARBA00022448"/>
    </source>
</evidence>
<reference evidence="20" key="1">
    <citation type="submission" date="2021-01" db="EMBL/GenBank/DDBJ databases">
        <title>The mitochondrial genome of Diaphanosoma excisum Sars, 1885 (Crustacea: Branchiopoda: Cladocera).</title>
        <authorList>
            <person name="Liu P."/>
        </authorList>
    </citation>
    <scope>NUCLEOTIDE SEQUENCE</scope>
</reference>
<dbReference type="PANTHER" id="PTHR46552:SF1">
    <property type="entry name" value="NADH-UBIQUINONE OXIDOREDUCTASE CHAIN 2"/>
    <property type="match status" value="1"/>
</dbReference>
<evidence type="ECO:0000256" key="17">
    <source>
        <dbReference type="ARBA" id="ARBA00049551"/>
    </source>
</evidence>
<protein>
    <recommendedName>
        <fullName evidence="5 18">NADH-ubiquinone oxidoreductase chain 2</fullName>
        <ecNumber evidence="4 18">7.1.1.2</ecNumber>
    </recommendedName>
</protein>
<feature type="transmembrane region" description="Helical" evidence="18">
    <location>
        <begin position="228"/>
        <end position="246"/>
    </location>
</feature>
<organism evidence="20">
    <name type="scientific">Diaphanosoma excisum</name>
    <dbReference type="NCBI Taxonomy" id="2094052"/>
    <lineage>
        <taxon>Eukaryota</taxon>
        <taxon>Metazoa</taxon>
        <taxon>Ecdysozoa</taxon>
        <taxon>Arthropoda</taxon>
        <taxon>Crustacea</taxon>
        <taxon>Branchiopoda</taxon>
        <taxon>Diplostraca</taxon>
        <taxon>Cladocera</taxon>
        <taxon>Ctenopoda</taxon>
        <taxon>Sididae</taxon>
        <taxon>Diaphanosoma</taxon>
    </lineage>
</organism>
<evidence type="ECO:0000313" key="20">
    <source>
        <dbReference type="EMBL" id="QST19920.1"/>
    </source>
</evidence>
<comment type="catalytic activity">
    <reaction evidence="17 18">
        <text>a ubiquinone + NADH + 5 H(+)(in) = a ubiquinol + NAD(+) + 4 H(+)(out)</text>
        <dbReference type="Rhea" id="RHEA:29091"/>
        <dbReference type="Rhea" id="RHEA-COMP:9565"/>
        <dbReference type="Rhea" id="RHEA-COMP:9566"/>
        <dbReference type="ChEBI" id="CHEBI:15378"/>
        <dbReference type="ChEBI" id="CHEBI:16389"/>
        <dbReference type="ChEBI" id="CHEBI:17976"/>
        <dbReference type="ChEBI" id="CHEBI:57540"/>
        <dbReference type="ChEBI" id="CHEBI:57945"/>
        <dbReference type="EC" id="7.1.1.2"/>
    </reaction>
</comment>
<dbReference type="GO" id="GO:0005743">
    <property type="term" value="C:mitochondrial inner membrane"/>
    <property type="evidence" value="ECO:0007669"/>
    <property type="project" value="UniProtKB-SubCell"/>
</dbReference>
<evidence type="ECO:0000256" key="16">
    <source>
        <dbReference type="ARBA" id="ARBA00023136"/>
    </source>
</evidence>
<dbReference type="InterPro" id="IPR001750">
    <property type="entry name" value="ND/Mrp_TM"/>
</dbReference>
<name>A0A8A1RXD4_9CRUS</name>
<evidence type="ECO:0000256" key="14">
    <source>
        <dbReference type="ARBA" id="ARBA00023075"/>
    </source>
</evidence>